<dbReference type="InterPro" id="IPR047043">
    <property type="entry name" value="BipA_III"/>
</dbReference>
<dbReference type="Proteomes" id="UP000004324">
    <property type="component" value="Unassembled WGS sequence"/>
</dbReference>
<dbReference type="HAMAP" id="MF_00849">
    <property type="entry name" value="BipA"/>
    <property type="match status" value="1"/>
</dbReference>
<dbReference type="FunFam" id="3.40.50.300:FF:000055">
    <property type="entry name" value="GTP-binding protein TypA"/>
    <property type="match status" value="1"/>
</dbReference>
<dbReference type="InterPro" id="IPR047042">
    <property type="entry name" value="BipA_II"/>
</dbReference>
<dbReference type="Gene3D" id="2.40.50.250">
    <property type="entry name" value="bipa protein"/>
    <property type="match status" value="1"/>
</dbReference>
<dbReference type="InterPro" id="IPR000795">
    <property type="entry name" value="T_Tr_GTP-bd_dom"/>
</dbReference>
<keyword evidence="1 4" id="KW-0547">Nucleotide-binding</keyword>
<dbReference type="GO" id="GO:0009409">
    <property type="term" value="P:response to cold"/>
    <property type="evidence" value="ECO:0007669"/>
    <property type="project" value="UniProtKB-ARBA"/>
</dbReference>
<keyword evidence="2 4" id="KW-0342">GTP-binding</keyword>
<dbReference type="Gene3D" id="3.30.70.240">
    <property type="match status" value="1"/>
</dbReference>
<dbReference type="GO" id="GO:0010467">
    <property type="term" value="P:gene expression"/>
    <property type="evidence" value="ECO:0007669"/>
    <property type="project" value="UniProtKB-ARBA"/>
</dbReference>
<evidence type="ECO:0000259" key="5">
    <source>
        <dbReference type="PROSITE" id="PS51722"/>
    </source>
</evidence>
<keyword evidence="4" id="KW-0963">Cytoplasm</keyword>
<sequence length="602" mass="67067">MKRTDLRNVAIIAHVDHGKTTLVDAMLRQSGVFRANETVAERVMDSNDLERERGITILSKNTAIMHDGVKINIVDTPGHADFGGEVERVLNMVDGVLLLVDSFEGPMPQTKYVLKKALEQKLKPIVVINKIDRPDQRVKDVADEVFELFMELDATDEQLEFKIVYAAARAGIAKMKMEDDSDNLQPLFELLVAEIPAPQGEIDGPLQIMVTTLDYDDYVGRIAIGRVIRGKATNGQQVLVLNGEIQKKAKLGRLYTYQGLKRTEVQEVALGDIVAITGLDDVNIGETIADTENPEALPTIDIDEPTLAMTFSVNNSPLAGREGQFITTRHLRDRLFREVETNVSLKVRETESADTFEVSGRGELHLSILIETMRREGFEFQVGKPEVIYKTINGQRCEPMEALTIDVPQEFMGAVMEKLGTRKADLVNMTEIAGYLRMEFVIPARGLIGFRSEFLTSTKGNGIMHHLFHGYAPYKGDIPGRSRGALVAFEAGETTGYGIFGVQERGTLFIVPGQTVYEGSIIGENTREMDMDVNPCKKKNVTNMRTSASDEALRLTAPRILSLEQALEYINKDELVEVTPKSIRLRKAILSRTLRGRERKNG</sequence>
<dbReference type="NCBIfam" id="TIGR01394">
    <property type="entry name" value="TypA_BipA"/>
    <property type="match status" value="1"/>
</dbReference>
<keyword evidence="4" id="KW-0820">tRNA-binding</keyword>
<dbReference type="GO" id="GO:0019843">
    <property type="term" value="F:rRNA binding"/>
    <property type="evidence" value="ECO:0007669"/>
    <property type="project" value="UniProtKB-KW"/>
</dbReference>
<feature type="domain" description="Tr-type G" evidence="5">
    <location>
        <begin position="4"/>
        <end position="199"/>
    </location>
</feature>
<comment type="similarity">
    <text evidence="4">Belongs to the TRAFAC class translation factor GTPase superfamily. Classic translation factor GTPase family. BipA subfamily.</text>
</comment>
<evidence type="ECO:0000313" key="7">
    <source>
        <dbReference type="Proteomes" id="UP000004324"/>
    </source>
</evidence>
<dbReference type="CDD" id="cd01891">
    <property type="entry name" value="TypA_BipA"/>
    <property type="match status" value="1"/>
</dbReference>
<keyword evidence="4" id="KW-0378">Hydrolase</keyword>
<dbReference type="FunFam" id="2.40.50.250:FF:000001">
    <property type="entry name" value="GTP-binding protein TypA"/>
    <property type="match status" value="1"/>
</dbReference>
<comment type="subunit">
    <text evidence="4">Monomer.</text>
</comment>
<dbReference type="GO" id="GO:1990904">
    <property type="term" value="C:ribonucleoprotein complex"/>
    <property type="evidence" value="ECO:0007669"/>
    <property type="project" value="TreeGrafter"/>
</dbReference>
<dbReference type="InterPro" id="IPR006298">
    <property type="entry name" value="BipA"/>
</dbReference>
<dbReference type="CDD" id="cd03691">
    <property type="entry name" value="BipA_TypA_II"/>
    <property type="match status" value="1"/>
</dbReference>
<dbReference type="PROSITE" id="PS51722">
    <property type="entry name" value="G_TR_2"/>
    <property type="match status" value="1"/>
</dbReference>
<reference evidence="6 7" key="1">
    <citation type="journal article" date="2012" name="J. Bacteriol.">
        <title>Draft Genome Sequences for Two Metal-Reducing Pelosinus fermentans Strains Isolated from a Cr(VI)-Contaminated Site and for Type Strain R7.</title>
        <authorList>
            <person name="Brown S.D."/>
            <person name="Podar M."/>
            <person name="Klingeman D.M."/>
            <person name="Johnson C.M."/>
            <person name="Yang Z.K."/>
            <person name="Utturkar S.M."/>
            <person name="Land M.L."/>
            <person name="Mosher J.J."/>
            <person name="Hurt R.A.Jr."/>
            <person name="Phelps T.J."/>
            <person name="Palumbo A.V."/>
            <person name="Arkin A.P."/>
            <person name="Hazen T.C."/>
            <person name="Elias D.A."/>
        </authorList>
    </citation>
    <scope>NUCLEOTIDE SEQUENCE [LARGE SCALE GENOMIC DNA]</scope>
    <source>
        <strain evidence="6 7">B4</strain>
    </source>
</reference>
<dbReference type="NCBIfam" id="TIGR00231">
    <property type="entry name" value="small_GTP"/>
    <property type="match status" value="1"/>
</dbReference>
<dbReference type="Pfam" id="PF22042">
    <property type="entry name" value="EF-G_D2"/>
    <property type="match status" value="1"/>
</dbReference>
<dbReference type="GO" id="GO:0000027">
    <property type="term" value="P:ribosomal large subunit assembly"/>
    <property type="evidence" value="ECO:0007669"/>
    <property type="project" value="UniProtKB-UniRule"/>
</dbReference>
<dbReference type="GO" id="GO:0000049">
    <property type="term" value="F:tRNA binding"/>
    <property type="evidence" value="ECO:0007669"/>
    <property type="project" value="UniProtKB-KW"/>
</dbReference>
<feature type="binding site" evidence="4">
    <location>
        <begin position="16"/>
        <end position="21"/>
    </location>
    <ligand>
        <name>GTP</name>
        <dbReference type="ChEBI" id="CHEBI:37565"/>
    </ligand>
</feature>
<dbReference type="OrthoDB" id="9804431at2"/>
<protein>
    <recommendedName>
        <fullName evidence="4">Large ribosomal subunit assembly factor BipA</fullName>
        <ecNumber evidence="4">3.6.5.-</ecNumber>
    </recommendedName>
    <alternativeName>
        <fullName evidence="4">GTP-binding protein BipA</fullName>
    </alternativeName>
</protein>
<dbReference type="InterPro" id="IPR000640">
    <property type="entry name" value="EFG_V-like"/>
</dbReference>
<dbReference type="SMART" id="SM00838">
    <property type="entry name" value="EFG_C"/>
    <property type="match status" value="1"/>
</dbReference>
<dbReference type="GO" id="GO:0005525">
    <property type="term" value="F:GTP binding"/>
    <property type="evidence" value="ECO:0007669"/>
    <property type="project" value="UniProtKB-UniRule"/>
</dbReference>
<evidence type="ECO:0000313" key="6">
    <source>
        <dbReference type="EMBL" id="EIW17959.1"/>
    </source>
</evidence>
<name>I9LC11_9FIRM</name>
<dbReference type="EC" id="3.6.5.-" evidence="4"/>
<comment type="catalytic activity">
    <reaction evidence="3 4">
        <text>GTP + H2O = GDP + phosphate + H(+)</text>
        <dbReference type="Rhea" id="RHEA:19669"/>
        <dbReference type="ChEBI" id="CHEBI:15377"/>
        <dbReference type="ChEBI" id="CHEBI:15378"/>
        <dbReference type="ChEBI" id="CHEBI:37565"/>
        <dbReference type="ChEBI" id="CHEBI:43474"/>
        <dbReference type="ChEBI" id="CHEBI:58189"/>
    </reaction>
</comment>
<dbReference type="Pfam" id="PF21018">
    <property type="entry name" value="BipA_C"/>
    <property type="match status" value="1"/>
</dbReference>
<dbReference type="PANTHER" id="PTHR42908:SF8">
    <property type="entry name" value="TR-TYPE G DOMAIN-CONTAINING PROTEIN"/>
    <property type="match status" value="1"/>
</dbReference>
<dbReference type="InterPro" id="IPR005225">
    <property type="entry name" value="Small_GTP-bd"/>
</dbReference>
<dbReference type="InterPro" id="IPR027417">
    <property type="entry name" value="P-loop_NTPase"/>
</dbReference>
<dbReference type="InterPro" id="IPR042116">
    <property type="entry name" value="TypA/BipA_C"/>
</dbReference>
<feature type="binding site" evidence="4">
    <location>
        <begin position="129"/>
        <end position="132"/>
    </location>
    <ligand>
        <name>GTP</name>
        <dbReference type="ChEBI" id="CHEBI:37565"/>
    </ligand>
</feature>
<dbReference type="InterPro" id="IPR009000">
    <property type="entry name" value="Transl_B-barrel_sf"/>
</dbReference>
<dbReference type="FunFam" id="3.30.70.870:FF:000003">
    <property type="entry name" value="GTP-binding protein TypA"/>
    <property type="match status" value="1"/>
</dbReference>
<dbReference type="SUPFAM" id="SSF54980">
    <property type="entry name" value="EF-G C-terminal domain-like"/>
    <property type="match status" value="2"/>
</dbReference>
<dbReference type="PANTHER" id="PTHR42908">
    <property type="entry name" value="TRANSLATION ELONGATION FACTOR-RELATED"/>
    <property type="match status" value="1"/>
</dbReference>
<dbReference type="GO" id="GO:0005829">
    <property type="term" value="C:cytosol"/>
    <property type="evidence" value="ECO:0007669"/>
    <property type="project" value="TreeGrafter"/>
</dbReference>
<organism evidence="6 7">
    <name type="scientific">Pelosinus fermentans B4</name>
    <dbReference type="NCBI Taxonomy" id="1149862"/>
    <lineage>
        <taxon>Bacteria</taxon>
        <taxon>Bacillati</taxon>
        <taxon>Bacillota</taxon>
        <taxon>Negativicutes</taxon>
        <taxon>Selenomonadales</taxon>
        <taxon>Sporomusaceae</taxon>
        <taxon>Pelosinus</taxon>
    </lineage>
</organism>
<accession>I9LC11</accession>
<dbReference type="InterPro" id="IPR035647">
    <property type="entry name" value="EFG_III/V"/>
</dbReference>
<dbReference type="AlphaFoldDB" id="I9LC11"/>
<dbReference type="CDD" id="cd03710">
    <property type="entry name" value="BipA_TypA_C"/>
    <property type="match status" value="1"/>
</dbReference>
<comment type="caution">
    <text evidence="6">The sequence shown here is derived from an EMBL/GenBank/DDBJ whole genome shotgun (WGS) entry which is preliminary data.</text>
</comment>
<keyword evidence="4" id="KW-0699">rRNA-binding</keyword>
<dbReference type="InterPro" id="IPR047041">
    <property type="entry name" value="BipA_GTP-bd_dom"/>
</dbReference>
<evidence type="ECO:0000256" key="4">
    <source>
        <dbReference type="HAMAP-Rule" id="MF_00849"/>
    </source>
</evidence>
<dbReference type="Gene3D" id="3.40.50.300">
    <property type="entry name" value="P-loop containing nucleotide triphosphate hydrolases"/>
    <property type="match status" value="1"/>
</dbReference>
<comment type="subcellular location">
    <subcellularLocation>
        <location evidence="4">Cytoplasm</location>
    </subcellularLocation>
    <text evidence="4">Binds to ribosomes.</text>
</comment>
<dbReference type="FunFam" id="3.30.70.240:FF:000002">
    <property type="entry name" value="GTP-binding protein TypA"/>
    <property type="match status" value="1"/>
</dbReference>
<dbReference type="RefSeq" id="WP_007935476.1">
    <property type="nucleotide sequence ID" value="NZ_AKVJ01000029.1"/>
</dbReference>
<dbReference type="SUPFAM" id="SSF50447">
    <property type="entry name" value="Translation proteins"/>
    <property type="match status" value="1"/>
</dbReference>
<dbReference type="Gene3D" id="3.30.70.870">
    <property type="entry name" value="Elongation Factor G (Translational Gtpase), domain 3"/>
    <property type="match status" value="1"/>
</dbReference>
<dbReference type="CDD" id="cd16263">
    <property type="entry name" value="BipA_III"/>
    <property type="match status" value="1"/>
</dbReference>
<dbReference type="InterPro" id="IPR048876">
    <property type="entry name" value="BipA_C"/>
</dbReference>
<dbReference type="FunFam" id="2.40.30.10:FF:000016">
    <property type="entry name" value="GTP-binding protein TypA"/>
    <property type="match status" value="1"/>
</dbReference>
<dbReference type="SUPFAM" id="SSF52540">
    <property type="entry name" value="P-loop containing nucleoside triphosphate hydrolases"/>
    <property type="match status" value="1"/>
</dbReference>
<dbReference type="EMBL" id="AKVJ01000029">
    <property type="protein sequence ID" value="EIW17959.1"/>
    <property type="molecule type" value="Genomic_DNA"/>
</dbReference>
<evidence type="ECO:0000256" key="3">
    <source>
        <dbReference type="ARBA" id="ARBA00048548"/>
    </source>
</evidence>
<dbReference type="InterPro" id="IPR031157">
    <property type="entry name" value="G_TR_CS"/>
</dbReference>
<dbReference type="PATRIC" id="fig|1149862.3.peg.2967"/>
<dbReference type="InterPro" id="IPR035651">
    <property type="entry name" value="BipA_V"/>
</dbReference>
<dbReference type="Pfam" id="PF00009">
    <property type="entry name" value="GTP_EFTU"/>
    <property type="match status" value="1"/>
</dbReference>
<dbReference type="GO" id="GO:0003924">
    <property type="term" value="F:GTPase activity"/>
    <property type="evidence" value="ECO:0007669"/>
    <property type="project" value="UniProtKB-UniRule"/>
</dbReference>
<gene>
    <name evidence="4" type="primary">bipA</name>
    <name evidence="6" type="ORF">FB4_4002</name>
</gene>
<comment type="function">
    <text evidence="4">A 50S ribosomal subunit assembly protein with GTPase activity, required for 50S subunit assembly at low temperatures, may also play a role in translation. Binds GTP and analogs. Binds the 70S ribosome between the 30S and 50S subunits, in a similar position as ribosome-bound EF-G; it contacts a number of ribosomal proteins, both rRNAs and the A-site tRNA.</text>
</comment>
<dbReference type="GO" id="GO:0043022">
    <property type="term" value="F:ribosome binding"/>
    <property type="evidence" value="ECO:0007669"/>
    <property type="project" value="UniProtKB-UniRule"/>
</dbReference>
<evidence type="ECO:0000256" key="2">
    <source>
        <dbReference type="ARBA" id="ARBA00023134"/>
    </source>
</evidence>
<dbReference type="InterPro" id="IPR053905">
    <property type="entry name" value="EF-G-like_DII"/>
</dbReference>
<keyword evidence="4" id="KW-0694">RNA-binding</keyword>
<dbReference type="PROSITE" id="PS00301">
    <property type="entry name" value="G_TR_1"/>
    <property type="match status" value="1"/>
</dbReference>
<dbReference type="Gene3D" id="2.40.30.10">
    <property type="entry name" value="Translation factors"/>
    <property type="match status" value="1"/>
</dbReference>
<dbReference type="Pfam" id="PF00679">
    <property type="entry name" value="EFG_C"/>
    <property type="match status" value="1"/>
</dbReference>
<proteinExistence type="inferred from homology"/>
<keyword evidence="4" id="KW-0690">Ribosome biogenesis</keyword>
<keyword evidence="7" id="KW-1185">Reference proteome</keyword>
<evidence type="ECO:0000256" key="1">
    <source>
        <dbReference type="ARBA" id="ARBA00022741"/>
    </source>
</evidence>
<dbReference type="PRINTS" id="PR00315">
    <property type="entry name" value="ELONGATNFCT"/>
</dbReference>